<proteinExistence type="predicted"/>
<comment type="subcellular location">
    <subcellularLocation>
        <location evidence="1">Endoplasmic reticulum membrane</location>
        <topology evidence="1">Multi-pass membrane protein</topology>
    </subcellularLocation>
</comment>
<dbReference type="InterPro" id="IPR009617">
    <property type="entry name" value="Seipin"/>
</dbReference>
<keyword evidence="6 8" id="KW-0472">Membrane</keyword>
<evidence type="ECO:0000256" key="6">
    <source>
        <dbReference type="ARBA" id="ARBA00023136"/>
    </source>
</evidence>
<evidence type="ECO:0000313" key="10">
    <source>
        <dbReference type="Proteomes" id="UP000177622"/>
    </source>
</evidence>
<dbReference type="Pfam" id="PF06775">
    <property type="entry name" value="Seipin"/>
    <property type="match status" value="1"/>
</dbReference>
<keyword evidence="10" id="KW-1185">Reference proteome</keyword>
<evidence type="ECO:0000256" key="7">
    <source>
        <dbReference type="SAM" id="MobiDB-lite"/>
    </source>
</evidence>
<evidence type="ECO:0000256" key="4">
    <source>
        <dbReference type="ARBA" id="ARBA00022989"/>
    </source>
</evidence>
<feature type="transmembrane region" description="Helical" evidence="8">
    <location>
        <begin position="42"/>
        <end position="69"/>
    </location>
</feature>
<dbReference type="AlphaFoldDB" id="A0A1F5LJ01"/>
<dbReference type="PANTHER" id="PTHR21212">
    <property type="entry name" value="BERNARDINELLI-SEIP CONGENITAL LIPODYSTROPHY 2 HOMOLOG BSCL2 PROTEIN"/>
    <property type="match status" value="1"/>
</dbReference>
<evidence type="ECO:0000256" key="2">
    <source>
        <dbReference type="ARBA" id="ARBA00022692"/>
    </source>
</evidence>
<accession>A0A1F5LJ01</accession>
<dbReference type="PANTHER" id="PTHR21212:SF0">
    <property type="entry name" value="SEIPIN"/>
    <property type="match status" value="1"/>
</dbReference>
<evidence type="ECO:0000256" key="8">
    <source>
        <dbReference type="SAM" id="Phobius"/>
    </source>
</evidence>
<evidence type="ECO:0000313" key="9">
    <source>
        <dbReference type="EMBL" id="OGE53188.1"/>
    </source>
</evidence>
<evidence type="ECO:0000256" key="5">
    <source>
        <dbReference type="ARBA" id="ARBA00023098"/>
    </source>
</evidence>
<sequence>MADSEFTDDESEYDSPSSTRAVIIDAVLAPLRALVSKSALRLYLNALLFMGATTLLIGISAIAYGIFYFNFIPTVGLEREVHLQFGNGNPWGTATFDSEFVAQQPYDVTVTLELPRTPSNLDTGNFMLDLTLYSSRPASAVLPVAANAPIAHARRPALLTYVSPLVDVARRTARLPFYVVGWRRESEVLEVGMMEDLEFARGAQNLPQSLRLEIQSDLKMQVYLAKVEFRARLAGLRWLMYRWKITSFVVFTSLFWFVSVGSASLTWLALTWVLQPATTPKTEIKGEQQGLVKDESDGDSSSGESFSVKKEEEPESSLVHSYPAEGDEAGMGSGLESAEARGLQRRRSHLTQQAD</sequence>
<dbReference type="CDD" id="cd23995">
    <property type="entry name" value="Seipin_BSCL2_like"/>
    <property type="match status" value="1"/>
</dbReference>
<organism evidence="9 10">
    <name type="scientific">Penicillium arizonense</name>
    <dbReference type="NCBI Taxonomy" id="1835702"/>
    <lineage>
        <taxon>Eukaryota</taxon>
        <taxon>Fungi</taxon>
        <taxon>Dikarya</taxon>
        <taxon>Ascomycota</taxon>
        <taxon>Pezizomycotina</taxon>
        <taxon>Eurotiomycetes</taxon>
        <taxon>Eurotiomycetidae</taxon>
        <taxon>Eurotiales</taxon>
        <taxon>Aspergillaceae</taxon>
        <taxon>Penicillium</taxon>
    </lineage>
</organism>
<keyword evidence="5" id="KW-0443">Lipid metabolism</keyword>
<reference evidence="9 10" key="1">
    <citation type="journal article" date="2016" name="Sci. Rep.">
        <title>Penicillium arizonense, a new, genome sequenced fungal species, reveals a high chemical diversity in secreted metabolites.</title>
        <authorList>
            <person name="Grijseels S."/>
            <person name="Nielsen J.C."/>
            <person name="Randelovic M."/>
            <person name="Nielsen J."/>
            <person name="Nielsen K.F."/>
            <person name="Workman M."/>
            <person name="Frisvad J.C."/>
        </authorList>
    </citation>
    <scope>NUCLEOTIDE SEQUENCE [LARGE SCALE GENOMIC DNA]</scope>
    <source>
        <strain evidence="9 10">CBS 141311</strain>
    </source>
</reference>
<evidence type="ECO:0000256" key="1">
    <source>
        <dbReference type="ARBA" id="ARBA00004477"/>
    </source>
</evidence>
<gene>
    <name evidence="9" type="ORF">PENARI_c008G09750</name>
</gene>
<comment type="caution">
    <text evidence="9">The sequence shown here is derived from an EMBL/GenBank/DDBJ whole genome shotgun (WGS) entry which is preliminary data.</text>
</comment>
<dbReference type="GO" id="GO:0005789">
    <property type="term" value="C:endoplasmic reticulum membrane"/>
    <property type="evidence" value="ECO:0007669"/>
    <property type="project" value="UniProtKB-SubCell"/>
</dbReference>
<evidence type="ECO:0008006" key="11">
    <source>
        <dbReference type="Google" id="ProtNLM"/>
    </source>
</evidence>
<dbReference type="RefSeq" id="XP_022488627.1">
    <property type="nucleotide sequence ID" value="XM_022631594.1"/>
</dbReference>
<dbReference type="OrthoDB" id="3990054at2759"/>
<feature type="transmembrane region" description="Helical" evidence="8">
    <location>
        <begin position="248"/>
        <end position="274"/>
    </location>
</feature>
<protein>
    <recommendedName>
        <fullName evidence="11">Seipin</fullName>
    </recommendedName>
</protein>
<dbReference type="GO" id="GO:0006629">
    <property type="term" value="P:lipid metabolic process"/>
    <property type="evidence" value="ECO:0007669"/>
    <property type="project" value="UniProtKB-KW"/>
</dbReference>
<dbReference type="Proteomes" id="UP000177622">
    <property type="component" value="Unassembled WGS sequence"/>
</dbReference>
<keyword evidence="3" id="KW-0256">Endoplasmic reticulum</keyword>
<dbReference type="GeneID" id="34576328"/>
<dbReference type="EMBL" id="LXJU01000008">
    <property type="protein sequence ID" value="OGE53188.1"/>
    <property type="molecule type" value="Genomic_DNA"/>
</dbReference>
<dbReference type="STRING" id="1835702.A0A1F5LJ01"/>
<dbReference type="GO" id="GO:0140042">
    <property type="term" value="P:lipid droplet formation"/>
    <property type="evidence" value="ECO:0007669"/>
    <property type="project" value="UniProtKB-ARBA"/>
</dbReference>
<feature type="region of interest" description="Disordered" evidence="7">
    <location>
        <begin position="284"/>
        <end position="355"/>
    </location>
</feature>
<evidence type="ECO:0000256" key="3">
    <source>
        <dbReference type="ARBA" id="ARBA00022824"/>
    </source>
</evidence>
<keyword evidence="4 8" id="KW-1133">Transmembrane helix</keyword>
<name>A0A1F5LJ01_PENAI</name>
<keyword evidence="2 8" id="KW-0812">Transmembrane</keyword>